<sequence>MCTQFWYFLVWQAAVTMLSIHGYILCHCDTVECQAAGLRECKAEFYCYTVFQASTIRMDSSKVPARLTDVQRTRSVVVSRGCVANGFMEMCAKPTNRITPLHISRLRTQCCRDAWCNTGEGHFNKLDAKTQSQTSPRLPLSITAGFTMSPETLHSDERHSLDIVHSNRNLTQGEHIRKLLGKSSVTKLQVSPVHNLLQFASPTPIFLGTTLVAVFLVVLGVVIMCWYQRQRVFLLKLGAQHPPSGPAISNYAALMPSRISSAPVTSSLSDHARSSYCPCCNLFQRRAPKHLYDYCAGEDNANHLTGQPSTLCNPIRVLNGPSSDPISTAHHNTSKWVQTQQLIRHKEPIHHPHQSNEATQTTNDLALGNIMWQNASDSGTDPVRFSRPSLTTNCSDELGQTNMYIDGNVGFDPHTRAYITGTGSKENSLISREMVPEVGVRQSSLMTPMESPRQRGTGTTNSMGEDSKQSNREQPMGGTDRSVNVSDREHEKLGCLSNRNSRGRQKTTEQPFIALTHFRRAQDTSVELVTPYAQIELNLETEFV</sequence>
<protein>
    <submittedName>
        <fullName evidence="3">Uncharacterized protein</fullName>
    </submittedName>
</protein>
<feature type="transmembrane region" description="Helical" evidence="2">
    <location>
        <begin position="5"/>
        <end position="24"/>
    </location>
</feature>
<name>A0A8J4SQ64_9TREM</name>
<accession>A0A8J4SQ64</accession>
<feature type="region of interest" description="Disordered" evidence="1">
    <location>
        <begin position="439"/>
        <end position="489"/>
    </location>
</feature>
<dbReference type="OrthoDB" id="6262783at2759"/>
<dbReference type="EMBL" id="LUCH01002175">
    <property type="protein sequence ID" value="KAF5401880.1"/>
    <property type="molecule type" value="Genomic_DNA"/>
</dbReference>
<keyword evidence="4" id="KW-1185">Reference proteome</keyword>
<feature type="transmembrane region" description="Helical" evidence="2">
    <location>
        <begin position="205"/>
        <end position="227"/>
    </location>
</feature>
<evidence type="ECO:0000256" key="2">
    <source>
        <dbReference type="SAM" id="Phobius"/>
    </source>
</evidence>
<organism evidence="3 4">
    <name type="scientific">Paragonimus heterotremus</name>
    <dbReference type="NCBI Taxonomy" id="100268"/>
    <lineage>
        <taxon>Eukaryota</taxon>
        <taxon>Metazoa</taxon>
        <taxon>Spiralia</taxon>
        <taxon>Lophotrochozoa</taxon>
        <taxon>Platyhelminthes</taxon>
        <taxon>Trematoda</taxon>
        <taxon>Digenea</taxon>
        <taxon>Plagiorchiida</taxon>
        <taxon>Troglotremata</taxon>
        <taxon>Troglotrematidae</taxon>
        <taxon>Paragonimus</taxon>
    </lineage>
</organism>
<evidence type="ECO:0000313" key="3">
    <source>
        <dbReference type="EMBL" id="KAF5401880.1"/>
    </source>
</evidence>
<gene>
    <name evidence="3" type="ORF">PHET_04976</name>
</gene>
<evidence type="ECO:0000313" key="4">
    <source>
        <dbReference type="Proteomes" id="UP000748531"/>
    </source>
</evidence>
<keyword evidence="2" id="KW-0812">Transmembrane</keyword>
<evidence type="ECO:0000256" key="1">
    <source>
        <dbReference type="SAM" id="MobiDB-lite"/>
    </source>
</evidence>
<proteinExistence type="predicted"/>
<keyword evidence="2" id="KW-0472">Membrane</keyword>
<comment type="caution">
    <text evidence="3">The sequence shown here is derived from an EMBL/GenBank/DDBJ whole genome shotgun (WGS) entry which is preliminary data.</text>
</comment>
<dbReference type="Proteomes" id="UP000748531">
    <property type="component" value="Unassembled WGS sequence"/>
</dbReference>
<keyword evidence="2" id="KW-1133">Transmembrane helix</keyword>
<reference evidence="3" key="1">
    <citation type="submission" date="2019-05" db="EMBL/GenBank/DDBJ databases">
        <title>Annotation for the trematode Paragonimus heterotremus.</title>
        <authorList>
            <person name="Choi Y.-J."/>
        </authorList>
    </citation>
    <scope>NUCLEOTIDE SEQUENCE</scope>
    <source>
        <strain evidence="3">LC</strain>
    </source>
</reference>
<dbReference type="AlphaFoldDB" id="A0A8J4SQ64"/>
<feature type="compositionally biased region" description="Polar residues" evidence="1">
    <location>
        <begin position="454"/>
        <end position="464"/>
    </location>
</feature>